<evidence type="ECO:0000259" key="1">
    <source>
        <dbReference type="Pfam" id="PF12762"/>
    </source>
</evidence>
<feature type="domain" description="ISXO2-like transposase" evidence="1">
    <location>
        <begin position="7"/>
        <end position="66"/>
    </location>
</feature>
<dbReference type="EMBL" id="UOFC01000203">
    <property type="protein sequence ID" value="VAW48344.1"/>
    <property type="molecule type" value="Genomic_DNA"/>
</dbReference>
<protein>
    <recommendedName>
        <fullName evidence="1">ISXO2-like transposase domain-containing protein</fullName>
    </recommendedName>
</protein>
<name>A0A3B0WXL6_9ZZZZ</name>
<dbReference type="AlphaFoldDB" id="A0A3B0WXL6"/>
<organism evidence="2">
    <name type="scientific">hydrothermal vent metagenome</name>
    <dbReference type="NCBI Taxonomy" id="652676"/>
    <lineage>
        <taxon>unclassified sequences</taxon>
        <taxon>metagenomes</taxon>
        <taxon>ecological metagenomes</taxon>
    </lineage>
</organism>
<accession>A0A3B0WXL6</accession>
<reference evidence="2" key="1">
    <citation type="submission" date="2018-06" db="EMBL/GenBank/DDBJ databases">
        <authorList>
            <person name="Zhirakovskaya E."/>
        </authorList>
    </citation>
    <scope>NUCLEOTIDE SEQUENCE</scope>
</reference>
<dbReference type="Pfam" id="PF12762">
    <property type="entry name" value="DDE_Tnp_IS1595"/>
    <property type="match status" value="1"/>
</dbReference>
<feature type="non-terminal residue" evidence="2">
    <location>
        <position position="1"/>
    </location>
</feature>
<proteinExistence type="predicted"/>
<gene>
    <name evidence="2" type="ORF">MNBD_GAMMA03-2088</name>
</gene>
<sequence length="119" mass="13188">ESSRQIKSPLVLVAAEKKDKHIGRIRLLSVLDASAISLIPSVEKIVEPGSFIHTDGWISYDGLNVFLIVKSIVTITKPSIQLPAKFLIAVFKTLSIKAILYFLILLFLNLFLLLKISSV</sequence>
<evidence type="ECO:0000313" key="2">
    <source>
        <dbReference type="EMBL" id="VAW48344.1"/>
    </source>
</evidence>
<dbReference type="InterPro" id="IPR024445">
    <property type="entry name" value="Tnp_ISXO2-like"/>
</dbReference>